<accession>A0A9W6NUT9</accession>
<dbReference type="PANTHER" id="PTHR33121:SF70">
    <property type="entry name" value="SIGNALING PROTEIN YKOW"/>
    <property type="match status" value="1"/>
</dbReference>
<dbReference type="SUPFAM" id="SSF141868">
    <property type="entry name" value="EAL domain-like"/>
    <property type="match status" value="1"/>
</dbReference>
<dbReference type="Proteomes" id="UP001143463">
    <property type="component" value="Unassembled WGS sequence"/>
</dbReference>
<gene>
    <name evidence="2" type="ORF">GCM10017577_10530</name>
</gene>
<sequence>MTIAQDGPDGPAAWAASYSRADGIRPLFAPIADLATGAVVAVEAVPQPRDGAMAGVVAAAARTNRRAALDVGAAAAGIRRAGGYGLGVPLHVTLLADTVADDGGALAELHAAVRDAGFAPRDVVIRIAAPIGDPADADVEAGLRVLRSRGHRIGVGEVGPADHPLALIARLAPDVVALDPELAGALDADPGGQVVLDAVARLCRRTGAELVAAGIATAADLEAFRRHGVRRGCGPLLGAPGRRPVDRLAAPLPAPTPHVRPDRADPVGPVLGDFARPAVMLRDTATGAEARALFQDSPELAGIVLTTASERPVAMLERTRFLLAVSARFGYALHAERPVRDLADPARVLPLDAEPREALQLGDPRRAHDDIALVDGYGRCRGVARIGDLLRAVAALEYDRALALHPVTGLPGVPALTEALEQRLLAGQGAGIGLVTADLGALTLRGGFDAVVDGLRRVARAVTDVLPRFAGSSAAHGTGDDLVIVTDLGAPPALDAALRAALAAHRAPRVATAWLRQPPGLPTGAADVARELGRLREQARRLGPDAAVSAAAGEAPRPLAG</sequence>
<evidence type="ECO:0000313" key="3">
    <source>
        <dbReference type="Proteomes" id="UP001143463"/>
    </source>
</evidence>
<keyword evidence="3" id="KW-1185">Reference proteome</keyword>
<name>A0A9W6NUT9_9PSEU</name>
<dbReference type="PANTHER" id="PTHR33121">
    <property type="entry name" value="CYCLIC DI-GMP PHOSPHODIESTERASE PDEF"/>
    <property type="match status" value="1"/>
</dbReference>
<dbReference type="AlphaFoldDB" id="A0A9W6NUT9"/>
<dbReference type="InterPro" id="IPR001633">
    <property type="entry name" value="EAL_dom"/>
</dbReference>
<proteinExistence type="predicted"/>
<organism evidence="2 3">
    <name type="scientific">Pseudonocardia halophobica</name>
    <dbReference type="NCBI Taxonomy" id="29401"/>
    <lineage>
        <taxon>Bacteria</taxon>
        <taxon>Bacillati</taxon>
        <taxon>Actinomycetota</taxon>
        <taxon>Actinomycetes</taxon>
        <taxon>Pseudonocardiales</taxon>
        <taxon>Pseudonocardiaceae</taxon>
        <taxon>Pseudonocardia</taxon>
    </lineage>
</organism>
<reference evidence="2" key="2">
    <citation type="submission" date="2023-01" db="EMBL/GenBank/DDBJ databases">
        <authorList>
            <person name="Sun Q."/>
            <person name="Evtushenko L."/>
        </authorList>
    </citation>
    <scope>NUCLEOTIDE SEQUENCE</scope>
    <source>
        <strain evidence="2">VKM Ac-1069</strain>
    </source>
</reference>
<dbReference type="Gene3D" id="3.20.20.450">
    <property type="entry name" value="EAL domain"/>
    <property type="match status" value="1"/>
</dbReference>
<dbReference type="InterPro" id="IPR050706">
    <property type="entry name" value="Cyclic-di-GMP_PDE-like"/>
</dbReference>
<dbReference type="EMBL" id="BSFQ01000003">
    <property type="protein sequence ID" value="GLL09913.1"/>
    <property type="molecule type" value="Genomic_DNA"/>
</dbReference>
<dbReference type="GO" id="GO:0071111">
    <property type="term" value="F:cyclic-guanylate-specific phosphodiesterase activity"/>
    <property type="evidence" value="ECO:0007669"/>
    <property type="project" value="InterPro"/>
</dbReference>
<feature type="domain" description="EAL" evidence="1">
    <location>
        <begin position="7"/>
        <end position="254"/>
    </location>
</feature>
<dbReference type="RefSeq" id="WP_037043583.1">
    <property type="nucleotide sequence ID" value="NZ_BSFQ01000003.1"/>
</dbReference>
<dbReference type="SMART" id="SM00052">
    <property type="entry name" value="EAL"/>
    <property type="match status" value="1"/>
</dbReference>
<dbReference type="PROSITE" id="PS50883">
    <property type="entry name" value="EAL"/>
    <property type="match status" value="1"/>
</dbReference>
<reference evidence="2" key="1">
    <citation type="journal article" date="2014" name="Int. J. Syst. Evol. Microbiol.">
        <title>Complete genome sequence of Corynebacterium casei LMG S-19264T (=DSM 44701T), isolated from a smear-ripened cheese.</title>
        <authorList>
            <consortium name="US DOE Joint Genome Institute (JGI-PGF)"/>
            <person name="Walter F."/>
            <person name="Albersmeier A."/>
            <person name="Kalinowski J."/>
            <person name="Ruckert C."/>
        </authorList>
    </citation>
    <scope>NUCLEOTIDE SEQUENCE</scope>
    <source>
        <strain evidence="2">VKM Ac-1069</strain>
    </source>
</reference>
<evidence type="ECO:0000313" key="2">
    <source>
        <dbReference type="EMBL" id="GLL09913.1"/>
    </source>
</evidence>
<dbReference type="InterPro" id="IPR035919">
    <property type="entry name" value="EAL_sf"/>
</dbReference>
<evidence type="ECO:0000259" key="1">
    <source>
        <dbReference type="PROSITE" id="PS50883"/>
    </source>
</evidence>
<dbReference type="Pfam" id="PF00563">
    <property type="entry name" value="EAL"/>
    <property type="match status" value="1"/>
</dbReference>
<protein>
    <submittedName>
        <fullName evidence="2">GGDEF domain-containing protein</fullName>
    </submittedName>
</protein>
<comment type="caution">
    <text evidence="2">The sequence shown here is derived from an EMBL/GenBank/DDBJ whole genome shotgun (WGS) entry which is preliminary data.</text>
</comment>